<sequence length="280" mass="30917">MDLPPLLRSSGTLESRRTRLACCPFFLHLFSRRNREFEGVEKRRLLAEDASMWFTAKERIIPRLAGGVWLHLVGPRGYSEEVDGINGINGVDGGNGGEGALRVVDRESPQWGKEAQGGLAYHGHVLASVAAYAHTLGVAFDLQPAEGVSVEAGAVGGYTVSREMQRRGGDTRNGRPSVEAVACEASETSLRSVTHGSRSGYGHRADYIFVGRNRDATRGGGRGEYEKTSYPGICEVCTRRSGEEMTRCRWMPRVDEVAMHVDICSLHFRVLFAMFHVRRF</sequence>
<name>A0A4Y7TT34_COPMI</name>
<keyword evidence="2" id="KW-1185">Reference proteome</keyword>
<gene>
    <name evidence="1" type="ORF">FA13DRAFT_1894004</name>
</gene>
<dbReference type="AlphaFoldDB" id="A0A4Y7TT34"/>
<dbReference type="EMBL" id="QPFP01000005">
    <property type="protein sequence ID" value="TEB37048.1"/>
    <property type="molecule type" value="Genomic_DNA"/>
</dbReference>
<reference evidence="1 2" key="1">
    <citation type="journal article" date="2019" name="Nat. Ecol. Evol.">
        <title>Megaphylogeny resolves global patterns of mushroom evolution.</title>
        <authorList>
            <person name="Varga T."/>
            <person name="Krizsan K."/>
            <person name="Foldi C."/>
            <person name="Dima B."/>
            <person name="Sanchez-Garcia M."/>
            <person name="Sanchez-Ramirez S."/>
            <person name="Szollosi G.J."/>
            <person name="Szarkandi J.G."/>
            <person name="Papp V."/>
            <person name="Albert L."/>
            <person name="Andreopoulos W."/>
            <person name="Angelini C."/>
            <person name="Antonin V."/>
            <person name="Barry K.W."/>
            <person name="Bougher N.L."/>
            <person name="Buchanan P."/>
            <person name="Buyck B."/>
            <person name="Bense V."/>
            <person name="Catcheside P."/>
            <person name="Chovatia M."/>
            <person name="Cooper J."/>
            <person name="Damon W."/>
            <person name="Desjardin D."/>
            <person name="Finy P."/>
            <person name="Geml J."/>
            <person name="Haridas S."/>
            <person name="Hughes K."/>
            <person name="Justo A."/>
            <person name="Karasinski D."/>
            <person name="Kautmanova I."/>
            <person name="Kiss B."/>
            <person name="Kocsube S."/>
            <person name="Kotiranta H."/>
            <person name="LaButti K.M."/>
            <person name="Lechner B.E."/>
            <person name="Liimatainen K."/>
            <person name="Lipzen A."/>
            <person name="Lukacs Z."/>
            <person name="Mihaltcheva S."/>
            <person name="Morgado L.N."/>
            <person name="Niskanen T."/>
            <person name="Noordeloos M.E."/>
            <person name="Ohm R.A."/>
            <person name="Ortiz-Santana B."/>
            <person name="Ovrebo C."/>
            <person name="Racz N."/>
            <person name="Riley R."/>
            <person name="Savchenko A."/>
            <person name="Shiryaev A."/>
            <person name="Soop K."/>
            <person name="Spirin V."/>
            <person name="Szebenyi C."/>
            <person name="Tomsovsky M."/>
            <person name="Tulloss R.E."/>
            <person name="Uehling J."/>
            <person name="Grigoriev I.V."/>
            <person name="Vagvolgyi C."/>
            <person name="Papp T."/>
            <person name="Martin F.M."/>
            <person name="Miettinen O."/>
            <person name="Hibbett D.S."/>
            <person name="Nagy L.G."/>
        </authorList>
    </citation>
    <scope>NUCLEOTIDE SEQUENCE [LARGE SCALE GENOMIC DNA]</scope>
    <source>
        <strain evidence="1 2">FP101781</strain>
    </source>
</reference>
<proteinExistence type="predicted"/>
<protein>
    <submittedName>
        <fullName evidence="1">Uncharacterized protein</fullName>
    </submittedName>
</protein>
<dbReference type="Proteomes" id="UP000298030">
    <property type="component" value="Unassembled WGS sequence"/>
</dbReference>
<evidence type="ECO:0000313" key="2">
    <source>
        <dbReference type="Proteomes" id="UP000298030"/>
    </source>
</evidence>
<accession>A0A4Y7TT34</accession>
<comment type="caution">
    <text evidence="1">The sequence shown here is derived from an EMBL/GenBank/DDBJ whole genome shotgun (WGS) entry which is preliminary data.</text>
</comment>
<organism evidence="1 2">
    <name type="scientific">Coprinellus micaceus</name>
    <name type="common">Glistening ink-cap mushroom</name>
    <name type="synonym">Coprinus micaceus</name>
    <dbReference type="NCBI Taxonomy" id="71717"/>
    <lineage>
        <taxon>Eukaryota</taxon>
        <taxon>Fungi</taxon>
        <taxon>Dikarya</taxon>
        <taxon>Basidiomycota</taxon>
        <taxon>Agaricomycotina</taxon>
        <taxon>Agaricomycetes</taxon>
        <taxon>Agaricomycetidae</taxon>
        <taxon>Agaricales</taxon>
        <taxon>Agaricineae</taxon>
        <taxon>Psathyrellaceae</taxon>
        <taxon>Coprinellus</taxon>
    </lineage>
</organism>
<evidence type="ECO:0000313" key="1">
    <source>
        <dbReference type="EMBL" id="TEB37048.1"/>
    </source>
</evidence>